<proteinExistence type="inferred from homology"/>
<dbReference type="AlphaFoldDB" id="A0A917BZX3"/>
<dbReference type="PANTHER" id="PTHR30419">
    <property type="entry name" value="HTH-TYPE TRANSCRIPTIONAL REGULATOR YBHD"/>
    <property type="match status" value="1"/>
</dbReference>
<evidence type="ECO:0000256" key="4">
    <source>
        <dbReference type="ARBA" id="ARBA00023163"/>
    </source>
</evidence>
<keyword evidence="3" id="KW-0238">DNA-binding</keyword>
<dbReference type="PANTHER" id="PTHR30419:SF2">
    <property type="entry name" value="LYSR FAMILY TRANSCRIPTIONAL REGULATOR"/>
    <property type="match status" value="1"/>
</dbReference>
<keyword evidence="7" id="KW-1185">Reference proteome</keyword>
<dbReference type="InterPro" id="IPR050950">
    <property type="entry name" value="HTH-type_LysR_regulators"/>
</dbReference>
<reference evidence="6" key="2">
    <citation type="submission" date="2020-09" db="EMBL/GenBank/DDBJ databases">
        <authorList>
            <person name="Sun Q."/>
            <person name="Sedlacek I."/>
        </authorList>
    </citation>
    <scope>NUCLEOTIDE SEQUENCE</scope>
    <source>
        <strain evidence="6">CCM 7897</strain>
    </source>
</reference>
<dbReference type="Gene3D" id="1.10.10.10">
    <property type="entry name" value="Winged helix-like DNA-binding domain superfamily/Winged helix DNA-binding domain"/>
    <property type="match status" value="1"/>
</dbReference>
<dbReference type="Pfam" id="PF03466">
    <property type="entry name" value="LysR_substrate"/>
    <property type="match status" value="1"/>
</dbReference>
<organism evidence="6 7">
    <name type="scientific">Azorhizobium oxalatiphilum</name>
    <dbReference type="NCBI Taxonomy" id="980631"/>
    <lineage>
        <taxon>Bacteria</taxon>
        <taxon>Pseudomonadati</taxon>
        <taxon>Pseudomonadota</taxon>
        <taxon>Alphaproteobacteria</taxon>
        <taxon>Hyphomicrobiales</taxon>
        <taxon>Xanthobacteraceae</taxon>
        <taxon>Azorhizobium</taxon>
    </lineage>
</organism>
<evidence type="ECO:0000256" key="2">
    <source>
        <dbReference type="ARBA" id="ARBA00023015"/>
    </source>
</evidence>
<keyword evidence="2" id="KW-0805">Transcription regulation</keyword>
<dbReference type="SUPFAM" id="SSF46785">
    <property type="entry name" value="Winged helix' DNA-binding domain"/>
    <property type="match status" value="1"/>
</dbReference>
<dbReference type="Pfam" id="PF00126">
    <property type="entry name" value="HTH_1"/>
    <property type="match status" value="1"/>
</dbReference>
<gene>
    <name evidence="6" type="ORF">GCM10007301_23750</name>
</gene>
<accession>A0A917BZX3</accession>
<dbReference type="InterPro" id="IPR036390">
    <property type="entry name" value="WH_DNA-bd_sf"/>
</dbReference>
<evidence type="ECO:0000313" key="6">
    <source>
        <dbReference type="EMBL" id="GGF63194.1"/>
    </source>
</evidence>
<dbReference type="InterPro" id="IPR005119">
    <property type="entry name" value="LysR_subst-bd"/>
</dbReference>
<dbReference type="EMBL" id="BMCT01000002">
    <property type="protein sequence ID" value="GGF63194.1"/>
    <property type="molecule type" value="Genomic_DNA"/>
</dbReference>
<dbReference type="SUPFAM" id="SSF53850">
    <property type="entry name" value="Periplasmic binding protein-like II"/>
    <property type="match status" value="1"/>
</dbReference>
<feature type="domain" description="HTH lysR-type" evidence="5">
    <location>
        <begin position="4"/>
        <end position="61"/>
    </location>
</feature>
<dbReference type="GO" id="GO:0003700">
    <property type="term" value="F:DNA-binding transcription factor activity"/>
    <property type="evidence" value="ECO:0007669"/>
    <property type="project" value="InterPro"/>
</dbReference>
<dbReference type="Proteomes" id="UP000606044">
    <property type="component" value="Unassembled WGS sequence"/>
</dbReference>
<evidence type="ECO:0000256" key="3">
    <source>
        <dbReference type="ARBA" id="ARBA00023125"/>
    </source>
</evidence>
<evidence type="ECO:0000256" key="1">
    <source>
        <dbReference type="ARBA" id="ARBA00009437"/>
    </source>
</evidence>
<comment type="caution">
    <text evidence="6">The sequence shown here is derived from an EMBL/GenBank/DDBJ whole genome shotgun (WGS) entry which is preliminary data.</text>
</comment>
<evidence type="ECO:0000259" key="5">
    <source>
        <dbReference type="PROSITE" id="PS50931"/>
    </source>
</evidence>
<name>A0A917BZX3_9HYPH</name>
<comment type="similarity">
    <text evidence="1">Belongs to the LysR transcriptional regulatory family.</text>
</comment>
<dbReference type="RefSeq" id="WP_188578654.1">
    <property type="nucleotide sequence ID" value="NZ_BMCT01000002.1"/>
</dbReference>
<reference evidence="6" key="1">
    <citation type="journal article" date="2014" name="Int. J. Syst. Evol. Microbiol.">
        <title>Complete genome sequence of Corynebacterium casei LMG S-19264T (=DSM 44701T), isolated from a smear-ripened cheese.</title>
        <authorList>
            <consortium name="US DOE Joint Genome Institute (JGI-PGF)"/>
            <person name="Walter F."/>
            <person name="Albersmeier A."/>
            <person name="Kalinowski J."/>
            <person name="Ruckert C."/>
        </authorList>
    </citation>
    <scope>NUCLEOTIDE SEQUENCE</scope>
    <source>
        <strain evidence="6">CCM 7897</strain>
    </source>
</reference>
<keyword evidence="4" id="KW-0804">Transcription</keyword>
<dbReference type="GO" id="GO:0003677">
    <property type="term" value="F:DNA binding"/>
    <property type="evidence" value="ECO:0007669"/>
    <property type="project" value="UniProtKB-KW"/>
</dbReference>
<dbReference type="CDD" id="cd08421">
    <property type="entry name" value="PBP2_LTTR_like_1"/>
    <property type="match status" value="1"/>
</dbReference>
<dbReference type="InterPro" id="IPR036388">
    <property type="entry name" value="WH-like_DNA-bd_sf"/>
</dbReference>
<protein>
    <submittedName>
        <fullName evidence="6">GntR family transcriptional regulator</fullName>
    </submittedName>
</protein>
<dbReference type="InterPro" id="IPR000847">
    <property type="entry name" value="LysR_HTH_N"/>
</dbReference>
<dbReference type="GO" id="GO:0005829">
    <property type="term" value="C:cytosol"/>
    <property type="evidence" value="ECO:0007669"/>
    <property type="project" value="TreeGrafter"/>
</dbReference>
<dbReference type="PROSITE" id="PS50931">
    <property type="entry name" value="HTH_LYSR"/>
    <property type="match status" value="1"/>
</dbReference>
<dbReference type="Gene3D" id="3.40.190.290">
    <property type="match status" value="1"/>
</dbReference>
<evidence type="ECO:0000313" key="7">
    <source>
        <dbReference type="Proteomes" id="UP000606044"/>
    </source>
</evidence>
<sequence length="296" mass="32633">MLHHDLQSLRLFVAVCETRSLSKAAERMNLALSAASRRLRLLEEEAGMPLVRRLPHGVEPTMAGQTALAYAQSVLMLADRYVAGLADHLTGARGQVRVSASSSALVQRLAPDLAAFALRHPDIRIDLDERPTADTITALTRKQADLGVIVLGHPVDGLICYPYSTDRLAVVTLKDHPLAARESVTLGDLISEDFVALEAGTAVNRLVMERAREFGRYLKVRVQVRSFEVMCQMVSHGLGIGILPEAALRPLTTALDLAIVRLDEPWAVREIAICVRESEELPNATRRLLEELRDRK</sequence>